<dbReference type="KEGG" id="scc:Spico_0987"/>
<evidence type="ECO:0000313" key="2">
    <source>
        <dbReference type="Proteomes" id="UP000007939"/>
    </source>
</evidence>
<sequence>MNNRHMLWKVGLLVFVVLLTAVACSTVVSITEYVPALVDMGGRSVIAVASTKPYDRSINTPRWVSIPGDWTWGGGNVVSGVEANVKEDVASYATREILRSLSSGGVYTIIRPEVTDAVLNLTQVGWGNAEALKKNGVEALLTSSIDYMDVSETLTSKPIYEYKEILEGGVPMQVPVLIRHDYIITQIATLNLTYTLTDINDGHILATKQIIDKVTQEVEISTNVPVAPSVTPLFQKVVDSFQKELVQQLVPHLYSRSESLMPNKPKNPQAAPAYDMVSKGNRNVAYDIFKTQWDTQGHIPSGYNAAILAYARGDLEAALDLMNHVYSSSGNPQAARVLSAIRSTIDNRAKVNEQIK</sequence>
<dbReference type="OrthoDB" id="369630at2"/>
<reference evidence="2" key="1">
    <citation type="submission" date="2011-04" db="EMBL/GenBank/DDBJ databases">
        <title>The complete genome of Spirochaeta coccoides DSM 17374.</title>
        <authorList>
            <person name="Lucas S."/>
            <person name="Copeland A."/>
            <person name="Lapidus A."/>
            <person name="Bruce D."/>
            <person name="Goodwin L."/>
            <person name="Pitluck S."/>
            <person name="Peters L."/>
            <person name="Kyrpides N."/>
            <person name="Mavromatis K."/>
            <person name="Pagani I."/>
            <person name="Ivanova N."/>
            <person name="Ovchinnikova G."/>
            <person name="Lu M."/>
            <person name="Detter J.C."/>
            <person name="Tapia R."/>
            <person name="Han C."/>
            <person name="Land M."/>
            <person name="Hauser L."/>
            <person name="Markowitz V."/>
            <person name="Cheng J.-F."/>
            <person name="Hugenholtz P."/>
            <person name="Woyke T."/>
            <person name="Wu D."/>
            <person name="Spring S."/>
            <person name="Schroeder M."/>
            <person name="Brambilla E."/>
            <person name="Klenk H.-P."/>
            <person name="Eisen J.A."/>
        </authorList>
    </citation>
    <scope>NUCLEOTIDE SEQUENCE [LARGE SCALE GENOMIC DNA]</scope>
    <source>
        <strain evidence="2">ATCC BAA-1237 / DSM 17374 / SPN1</strain>
    </source>
</reference>
<dbReference type="eggNOG" id="COG2063">
    <property type="taxonomic scope" value="Bacteria"/>
</dbReference>
<dbReference type="EMBL" id="CP002659">
    <property type="protein sequence ID" value="AEC02211.1"/>
    <property type="molecule type" value="Genomic_DNA"/>
</dbReference>
<dbReference type="AlphaFoldDB" id="F4GJE6"/>
<keyword evidence="2" id="KW-1185">Reference proteome</keyword>
<reference evidence="1 2" key="2">
    <citation type="journal article" date="2012" name="Stand. Genomic Sci.">
        <title>Complete genome sequence of the termite hindgut bacterium Spirochaeta coccoides type strain (SPN1(T)), reclassification in the genus Sphaerochaeta as Sphaerochaeta coccoides comb. nov. and emendations of the family Spirochaetaceae and the genus Sphaerochaeta.</title>
        <authorList>
            <person name="Abt B."/>
            <person name="Han C."/>
            <person name="Scheuner C."/>
            <person name="Lu M."/>
            <person name="Lapidus A."/>
            <person name="Nolan M."/>
            <person name="Lucas S."/>
            <person name="Hammon N."/>
            <person name="Deshpande S."/>
            <person name="Cheng J.F."/>
            <person name="Tapia R."/>
            <person name="Goodwin L.A."/>
            <person name="Pitluck S."/>
            <person name="Liolios K."/>
            <person name="Pagani I."/>
            <person name="Ivanova N."/>
            <person name="Mavromatis K."/>
            <person name="Mikhailova N."/>
            <person name="Huntemann M."/>
            <person name="Pati A."/>
            <person name="Chen A."/>
            <person name="Palaniappan K."/>
            <person name="Land M."/>
            <person name="Hauser L."/>
            <person name="Brambilla E.M."/>
            <person name="Rohde M."/>
            <person name="Spring S."/>
            <person name="Gronow S."/>
            <person name="Goker M."/>
            <person name="Woyke T."/>
            <person name="Bristow J."/>
            <person name="Eisen J.A."/>
            <person name="Markowitz V."/>
            <person name="Hugenholtz P."/>
            <person name="Kyrpides N.C."/>
            <person name="Klenk H.P."/>
            <person name="Detter J.C."/>
        </authorList>
    </citation>
    <scope>NUCLEOTIDE SEQUENCE [LARGE SCALE GENOMIC DNA]</scope>
    <source>
        <strain evidence="2">ATCC BAA-1237 / DSM 17374 / SPN1</strain>
    </source>
</reference>
<accession>F4GJE6</accession>
<name>F4GJE6_PARC1</name>
<dbReference type="HOGENOM" id="CLU_778221_0_0_12"/>
<dbReference type="PROSITE" id="PS51257">
    <property type="entry name" value="PROKAR_LIPOPROTEIN"/>
    <property type="match status" value="1"/>
</dbReference>
<gene>
    <name evidence="1" type="ordered locus">Spico_0987</name>
</gene>
<proteinExistence type="predicted"/>
<evidence type="ECO:0000313" key="1">
    <source>
        <dbReference type="EMBL" id="AEC02211.1"/>
    </source>
</evidence>
<protein>
    <submittedName>
        <fullName evidence="1">Uncharacterized protein</fullName>
    </submittedName>
</protein>
<dbReference type="Proteomes" id="UP000007939">
    <property type="component" value="Chromosome"/>
</dbReference>
<organism evidence="1 2">
    <name type="scientific">Parasphaerochaeta coccoides (strain ATCC BAA-1237 / DSM 17374 / SPN1)</name>
    <name type="common">Sphaerochaeta coccoides</name>
    <dbReference type="NCBI Taxonomy" id="760011"/>
    <lineage>
        <taxon>Bacteria</taxon>
        <taxon>Pseudomonadati</taxon>
        <taxon>Spirochaetota</taxon>
        <taxon>Spirochaetia</taxon>
        <taxon>Spirochaetales</taxon>
        <taxon>Sphaerochaetaceae</taxon>
        <taxon>Parasphaerochaeta</taxon>
    </lineage>
</organism>
<dbReference type="RefSeq" id="WP_013739606.1">
    <property type="nucleotide sequence ID" value="NC_015436.1"/>
</dbReference>